<keyword evidence="2" id="KW-0812">Transmembrane</keyword>
<dbReference type="AlphaFoldDB" id="A6VMJ3"/>
<feature type="transmembrane region" description="Helical" evidence="2">
    <location>
        <begin position="83"/>
        <end position="105"/>
    </location>
</feature>
<proteinExistence type="predicted"/>
<evidence type="ECO:0000313" key="4">
    <source>
        <dbReference type="Proteomes" id="UP000001114"/>
    </source>
</evidence>
<sequence>MQNAKCKMQNAKCKMQNAKCKMQNAKCKMQNAKCKMQNAKCKMQNAKCKMQNAFYDIFLIGIALLIGYLGIDVLSPIYNENKLIYWNILTQVMVGSMFFYFGVVFKSYIWKMLNPVFACFLFLLLVYLKSDNLIGSLIMSWSKYQFGFFFSLLGALSGIYITFVISDMLAKYGDFNLFRTIGKNSKSIMTFHLIAFTLINVIFEMLGLTELNPNKIPDYPKQAYAFPIFLIFSIFISIWIGRFLEKISRGIYS</sequence>
<name>A6VMJ3_ACTSZ</name>
<dbReference type="STRING" id="339671.Asuc_0820"/>
<feature type="coiled-coil region" evidence="1">
    <location>
        <begin position="1"/>
        <end position="49"/>
    </location>
</feature>
<feature type="transmembrane region" description="Helical" evidence="2">
    <location>
        <begin position="223"/>
        <end position="244"/>
    </location>
</feature>
<feature type="transmembrane region" description="Helical" evidence="2">
    <location>
        <begin position="112"/>
        <end position="128"/>
    </location>
</feature>
<reference evidence="4" key="1">
    <citation type="journal article" date="2010" name="BMC Genomics">
        <title>A genomic perspective on the potential of Actinobacillus succinogenes for industrial succinate production.</title>
        <authorList>
            <person name="McKinlay J.B."/>
            <person name="Laivenieks M."/>
            <person name="Schindler B.D."/>
            <person name="McKinlay A.A."/>
            <person name="Siddaramappa S."/>
            <person name="Challacombe J.F."/>
            <person name="Lowry S.R."/>
            <person name="Clum A."/>
            <person name="Lapidus A.L."/>
            <person name="Burkhart K.B."/>
            <person name="Harkins V."/>
            <person name="Vieille C."/>
        </authorList>
    </citation>
    <scope>NUCLEOTIDE SEQUENCE [LARGE SCALE GENOMIC DNA]</scope>
    <source>
        <strain evidence="4">ATCC 55618 / DSM 22257 / CCUG 43843 / 130Z</strain>
    </source>
</reference>
<protein>
    <submittedName>
        <fullName evidence="3">Uncharacterized protein</fullName>
    </submittedName>
</protein>
<gene>
    <name evidence="3" type="ordered locus">Asuc_0820</name>
</gene>
<dbReference type="Gene3D" id="1.20.5.190">
    <property type="match status" value="1"/>
</dbReference>
<feature type="transmembrane region" description="Helical" evidence="2">
    <location>
        <begin position="53"/>
        <end position="71"/>
    </location>
</feature>
<feature type="transmembrane region" description="Helical" evidence="2">
    <location>
        <begin position="191"/>
        <end position="211"/>
    </location>
</feature>
<dbReference type="eggNOG" id="ENOG5033JFC">
    <property type="taxonomic scope" value="Bacteria"/>
</dbReference>
<keyword evidence="4" id="KW-1185">Reference proteome</keyword>
<feature type="transmembrane region" description="Helical" evidence="2">
    <location>
        <begin position="148"/>
        <end position="170"/>
    </location>
</feature>
<evidence type="ECO:0000313" key="3">
    <source>
        <dbReference type="EMBL" id="ABR74190.1"/>
    </source>
</evidence>
<dbReference type="KEGG" id="asu:Asuc_0820"/>
<accession>A6VMJ3</accession>
<organism evidence="3 4">
    <name type="scientific">Actinobacillus succinogenes (strain ATCC 55618 / DSM 22257 / CCUG 43843 / 130Z)</name>
    <dbReference type="NCBI Taxonomy" id="339671"/>
    <lineage>
        <taxon>Bacteria</taxon>
        <taxon>Pseudomonadati</taxon>
        <taxon>Pseudomonadota</taxon>
        <taxon>Gammaproteobacteria</taxon>
        <taxon>Pasteurellales</taxon>
        <taxon>Pasteurellaceae</taxon>
        <taxon>Actinobacillus</taxon>
    </lineage>
</organism>
<dbReference type="EMBL" id="CP000746">
    <property type="protein sequence ID" value="ABR74190.1"/>
    <property type="molecule type" value="Genomic_DNA"/>
</dbReference>
<evidence type="ECO:0000256" key="1">
    <source>
        <dbReference type="SAM" id="Coils"/>
    </source>
</evidence>
<keyword evidence="1" id="KW-0175">Coiled coil</keyword>
<keyword evidence="2" id="KW-1133">Transmembrane helix</keyword>
<evidence type="ECO:0000256" key="2">
    <source>
        <dbReference type="SAM" id="Phobius"/>
    </source>
</evidence>
<dbReference type="Proteomes" id="UP000001114">
    <property type="component" value="Chromosome"/>
</dbReference>
<keyword evidence="2" id="KW-0472">Membrane</keyword>
<dbReference type="HOGENOM" id="CLU_1096820_0_0_6"/>